<reference evidence="3" key="1">
    <citation type="journal article" date="2014" name="Front. Microbiol.">
        <title>High frequency of phylogenetically diverse reductive dehalogenase-homologous genes in deep subseafloor sedimentary metagenomes.</title>
        <authorList>
            <person name="Kawai M."/>
            <person name="Futagami T."/>
            <person name="Toyoda A."/>
            <person name="Takaki Y."/>
            <person name="Nishi S."/>
            <person name="Hori S."/>
            <person name="Arai W."/>
            <person name="Tsubouchi T."/>
            <person name="Morono Y."/>
            <person name="Uchiyama I."/>
            <person name="Ito T."/>
            <person name="Fujiyama A."/>
            <person name="Inagaki F."/>
            <person name="Takami H."/>
        </authorList>
    </citation>
    <scope>NUCLEOTIDE SEQUENCE</scope>
    <source>
        <strain evidence="3">Expedition CK06-06</strain>
    </source>
</reference>
<dbReference type="CDD" id="cd00130">
    <property type="entry name" value="PAS"/>
    <property type="match status" value="1"/>
</dbReference>
<evidence type="ECO:0008006" key="4">
    <source>
        <dbReference type="Google" id="ProtNLM"/>
    </source>
</evidence>
<dbReference type="InterPro" id="IPR000700">
    <property type="entry name" value="PAS-assoc_C"/>
</dbReference>
<dbReference type="GO" id="GO:0006355">
    <property type="term" value="P:regulation of DNA-templated transcription"/>
    <property type="evidence" value="ECO:0007669"/>
    <property type="project" value="InterPro"/>
</dbReference>
<dbReference type="Pfam" id="PF13426">
    <property type="entry name" value="PAS_9"/>
    <property type="match status" value="2"/>
</dbReference>
<gene>
    <name evidence="3" type="ORF">S01H1_19205</name>
</gene>
<dbReference type="PANTHER" id="PTHR44757:SF2">
    <property type="entry name" value="BIOFILM ARCHITECTURE MAINTENANCE PROTEIN MBAA"/>
    <property type="match status" value="1"/>
</dbReference>
<dbReference type="InterPro" id="IPR000014">
    <property type="entry name" value="PAS"/>
</dbReference>
<dbReference type="InterPro" id="IPR035965">
    <property type="entry name" value="PAS-like_dom_sf"/>
</dbReference>
<dbReference type="PROSITE" id="PS50113">
    <property type="entry name" value="PAC"/>
    <property type="match status" value="1"/>
</dbReference>
<dbReference type="SMART" id="SM00091">
    <property type="entry name" value="PAS"/>
    <property type="match status" value="2"/>
</dbReference>
<evidence type="ECO:0000313" key="3">
    <source>
        <dbReference type="EMBL" id="GAF92542.1"/>
    </source>
</evidence>
<dbReference type="InterPro" id="IPR002078">
    <property type="entry name" value="Sigma_54_int"/>
</dbReference>
<dbReference type="GO" id="GO:0005524">
    <property type="term" value="F:ATP binding"/>
    <property type="evidence" value="ECO:0007669"/>
    <property type="project" value="InterPro"/>
</dbReference>
<name>X0TWM4_9ZZZZ</name>
<dbReference type="NCBIfam" id="TIGR00229">
    <property type="entry name" value="sensory_box"/>
    <property type="match status" value="1"/>
</dbReference>
<accession>X0TWM4</accession>
<protein>
    <recommendedName>
        <fullName evidence="4">PAS domain-containing protein</fullName>
    </recommendedName>
</protein>
<dbReference type="EMBL" id="BARS01010346">
    <property type="protein sequence ID" value="GAF92542.1"/>
    <property type="molecule type" value="Genomic_DNA"/>
</dbReference>
<feature type="non-terminal residue" evidence="3">
    <location>
        <position position="312"/>
    </location>
</feature>
<dbReference type="SUPFAM" id="SSF52540">
    <property type="entry name" value="P-loop containing nucleoside triphosphate hydrolases"/>
    <property type="match status" value="1"/>
</dbReference>
<dbReference type="PROSITE" id="PS00675">
    <property type="entry name" value="SIGMA54_INTERACT_1"/>
    <property type="match status" value="1"/>
</dbReference>
<dbReference type="InterPro" id="IPR027417">
    <property type="entry name" value="P-loop_NTPase"/>
</dbReference>
<dbReference type="InterPro" id="IPR025662">
    <property type="entry name" value="Sigma_54_int_dom_ATP-bd_1"/>
</dbReference>
<feature type="domain" description="PAC" evidence="2">
    <location>
        <begin position="64"/>
        <end position="114"/>
    </location>
</feature>
<sequence>YRSIMEAINDPVYICSPDYRVAYMNPAMIKRIGRNVKGEPCYKSIHQRSEKCPWCVHDKIQQGELCQTELVSPRDGRFYHVSHSPIFHTDGSISKMTIFRDLNELKQAQETLREGEERYRTLAEHVAEGVTLIQEGKLLFVNHAFCSMFGYGGPKQIVGKRIDDLIPDAFGQGIKEIYRSFESDISSEKTFRAACHKQDGQEFWVEGHHVVTKWKGKPALITTIRDITESRLQDIASQDEVERLQGKSTTLRFSIKDGYRFGNIVGKSQAMQEVYDLISMTTDSDANVVICGESGTGKELVAQSIHEMGNRR</sequence>
<evidence type="ECO:0000259" key="2">
    <source>
        <dbReference type="PROSITE" id="PS50113"/>
    </source>
</evidence>
<dbReference type="Pfam" id="PF00158">
    <property type="entry name" value="Sigma54_activat"/>
    <property type="match status" value="1"/>
</dbReference>
<dbReference type="SUPFAM" id="SSF55785">
    <property type="entry name" value="PYP-like sensor domain (PAS domain)"/>
    <property type="match status" value="2"/>
</dbReference>
<comment type="caution">
    <text evidence="3">The sequence shown here is derived from an EMBL/GenBank/DDBJ whole genome shotgun (WGS) entry which is preliminary data.</text>
</comment>
<dbReference type="AlphaFoldDB" id="X0TWM4"/>
<dbReference type="PANTHER" id="PTHR44757">
    <property type="entry name" value="DIGUANYLATE CYCLASE DGCP"/>
    <property type="match status" value="1"/>
</dbReference>
<evidence type="ECO:0000259" key="1">
    <source>
        <dbReference type="PROSITE" id="PS50045"/>
    </source>
</evidence>
<organism evidence="3">
    <name type="scientific">marine sediment metagenome</name>
    <dbReference type="NCBI Taxonomy" id="412755"/>
    <lineage>
        <taxon>unclassified sequences</taxon>
        <taxon>metagenomes</taxon>
        <taxon>ecological metagenomes</taxon>
    </lineage>
</organism>
<dbReference type="Gene3D" id="3.40.50.300">
    <property type="entry name" value="P-loop containing nucleotide triphosphate hydrolases"/>
    <property type="match status" value="1"/>
</dbReference>
<proteinExistence type="predicted"/>
<feature type="domain" description="Sigma-54 factor interaction" evidence="1">
    <location>
        <begin position="264"/>
        <end position="312"/>
    </location>
</feature>
<dbReference type="InterPro" id="IPR052155">
    <property type="entry name" value="Biofilm_reg_signaling"/>
</dbReference>
<dbReference type="Gene3D" id="3.30.450.20">
    <property type="entry name" value="PAS domain"/>
    <property type="match status" value="2"/>
</dbReference>
<dbReference type="PROSITE" id="PS50045">
    <property type="entry name" value="SIGMA54_INTERACT_4"/>
    <property type="match status" value="1"/>
</dbReference>
<feature type="non-terminal residue" evidence="3">
    <location>
        <position position="1"/>
    </location>
</feature>